<name>A0A2S7S008_ENTMU</name>
<dbReference type="RefSeq" id="WP_104870655.1">
    <property type="nucleotide sequence ID" value="NZ_PUAP01000002.1"/>
</dbReference>
<feature type="domain" description="WxL" evidence="1">
    <location>
        <begin position="2"/>
        <end position="90"/>
    </location>
</feature>
<gene>
    <name evidence="2" type="ORF">CUS89_00770</name>
</gene>
<dbReference type="EMBL" id="PUAP01000002">
    <property type="protein sequence ID" value="PQF25877.1"/>
    <property type="molecule type" value="Genomic_DNA"/>
</dbReference>
<accession>A0A2S7S008</accession>
<evidence type="ECO:0000259" key="1">
    <source>
        <dbReference type="Pfam" id="PF13731"/>
    </source>
</evidence>
<dbReference type="AlphaFoldDB" id="A0A2S7S008"/>
<sequence length="114" mass="12751">MMNFGSQIISTTDEYYNMVAELQKKTGTTGEENMMPYVSMVQVQDTRGTNEGWELRVSLNEFQALTENLNKVLKGVKITLLDPTLLYSINDDALVSSIHASGLELIPNTDAYQL</sequence>
<dbReference type="Proteomes" id="UP000237934">
    <property type="component" value="Unassembled WGS sequence"/>
</dbReference>
<organism evidence="2 3">
    <name type="scientific">Enterococcus mundtii</name>
    <dbReference type="NCBI Taxonomy" id="53346"/>
    <lineage>
        <taxon>Bacteria</taxon>
        <taxon>Bacillati</taxon>
        <taxon>Bacillota</taxon>
        <taxon>Bacilli</taxon>
        <taxon>Lactobacillales</taxon>
        <taxon>Enterococcaceae</taxon>
        <taxon>Enterococcus</taxon>
    </lineage>
</organism>
<comment type="caution">
    <text evidence="2">The sequence shown here is derived from an EMBL/GenBank/DDBJ whole genome shotgun (WGS) entry which is preliminary data.</text>
</comment>
<evidence type="ECO:0000313" key="2">
    <source>
        <dbReference type="EMBL" id="PQF25877.1"/>
    </source>
</evidence>
<protein>
    <recommendedName>
        <fullName evidence="1">WxL domain-containing protein</fullName>
    </recommendedName>
</protein>
<dbReference type="Pfam" id="PF13731">
    <property type="entry name" value="WxL"/>
    <property type="match status" value="1"/>
</dbReference>
<dbReference type="InterPro" id="IPR027994">
    <property type="entry name" value="WxL_dom"/>
</dbReference>
<proteinExistence type="predicted"/>
<evidence type="ECO:0000313" key="3">
    <source>
        <dbReference type="Proteomes" id="UP000237934"/>
    </source>
</evidence>
<reference evidence="2 3" key="1">
    <citation type="journal article" date="2018" name="Pathog. Dis.">
        <title>Whole-genome sequencing based characterization of antimicrobial resistance in Enterococcus.</title>
        <authorList>
            <person name="Tyson G."/>
        </authorList>
    </citation>
    <scope>NUCLEOTIDE SEQUENCE [LARGE SCALE GENOMIC DNA]</scope>
    <source>
        <strain evidence="2 3">CVM N55263</strain>
    </source>
</reference>